<reference evidence="3" key="1">
    <citation type="submission" date="2020-01" db="EMBL/GenBank/DDBJ databases">
        <title>Draft genome sequence of the Termite Coptotermes fromosanus.</title>
        <authorList>
            <person name="Itakura S."/>
            <person name="Yosikawa Y."/>
            <person name="Umezawa K."/>
        </authorList>
    </citation>
    <scope>NUCLEOTIDE SEQUENCE [LARGE SCALE GENOMIC DNA]</scope>
</reference>
<protein>
    <submittedName>
        <fullName evidence="2">Uncharacterized protein</fullName>
    </submittedName>
</protein>
<dbReference type="FunCoup" id="A0A6L2PX55">
    <property type="interactions" value="14"/>
</dbReference>
<dbReference type="OrthoDB" id="6600770at2759"/>
<proteinExistence type="predicted"/>
<dbReference type="AlphaFoldDB" id="A0A6L2PX55"/>
<accession>A0A6L2PX55</accession>
<sequence>ECQGLSEENKRLQAALELRSASLLNGRSMQLIDSTILQSRVDTLQWQLKQAESSRQMYRAVMEQVVRFLERVYKNLDLIKNKMDPGGYSNKSSSSRVPRSRSVHTVDVSPSRESAMSGPPPHFPRAKSIAQFEASPNYSTFRDFTWRRPRHARSEPDDVPPEKLSQEAFRLLRTAQSLLNTREPDLVQRLCLEIEREVLPDHASSNCHNSSLRSSVHDPDDVNLDKIAFNSDNSQKPEHVSLSTGSCNSLLQQSLDTSSLHSIKCNTNNSSLTSGLESAFAGGCRTVSPSYTSSLGRPQKCKASGPLGLESGYATRGSINSSPVVPQLSISSTEDESGFSSMNSFQEVGLPLVNQLPKSSYSRQSPSCNETQFQPNTENLTNHSTAYCGSTYQELGLPVVDVPPNSSNKNGTTPAHRRWSSSPAETISNYTKNSASFCGAGETLKVLWV</sequence>
<comment type="caution">
    <text evidence="2">The sequence shown here is derived from an EMBL/GenBank/DDBJ whole genome shotgun (WGS) entry which is preliminary data.</text>
</comment>
<evidence type="ECO:0000313" key="2">
    <source>
        <dbReference type="EMBL" id="GFG36804.1"/>
    </source>
</evidence>
<dbReference type="Proteomes" id="UP000502823">
    <property type="component" value="Unassembled WGS sequence"/>
</dbReference>
<evidence type="ECO:0000256" key="1">
    <source>
        <dbReference type="SAM" id="MobiDB-lite"/>
    </source>
</evidence>
<feature type="non-terminal residue" evidence="2">
    <location>
        <position position="1"/>
    </location>
</feature>
<organism evidence="2 3">
    <name type="scientific">Coptotermes formosanus</name>
    <name type="common">Formosan subterranean termite</name>
    <dbReference type="NCBI Taxonomy" id="36987"/>
    <lineage>
        <taxon>Eukaryota</taxon>
        <taxon>Metazoa</taxon>
        <taxon>Ecdysozoa</taxon>
        <taxon>Arthropoda</taxon>
        <taxon>Hexapoda</taxon>
        <taxon>Insecta</taxon>
        <taxon>Pterygota</taxon>
        <taxon>Neoptera</taxon>
        <taxon>Polyneoptera</taxon>
        <taxon>Dictyoptera</taxon>
        <taxon>Blattodea</taxon>
        <taxon>Blattoidea</taxon>
        <taxon>Termitoidae</taxon>
        <taxon>Rhinotermitidae</taxon>
        <taxon>Coptotermes</taxon>
    </lineage>
</organism>
<gene>
    <name evidence="2" type="ORF">Cfor_04424</name>
</gene>
<dbReference type="EMBL" id="BLKM01006290">
    <property type="protein sequence ID" value="GFG36804.1"/>
    <property type="molecule type" value="Genomic_DNA"/>
</dbReference>
<feature type="region of interest" description="Disordered" evidence="1">
    <location>
        <begin position="83"/>
        <end position="123"/>
    </location>
</feature>
<evidence type="ECO:0000313" key="3">
    <source>
        <dbReference type="Proteomes" id="UP000502823"/>
    </source>
</evidence>
<name>A0A6L2PX55_COPFO</name>
<dbReference type="InParanoid" id="A0A6L2PX55"/>
<keyword evidence="3" id="KW-1185">Reference proteome</keyword>